<sequence>MKIHKKLATLAPMAVLGSSLLLSPSMTFAAEKQEPIKSVQTQNQLSTAVEFGGDTLEIPPHSQLTITYRLSDRVAALVRRTFSINSKTGCS</sequence>
<dbReference type="EMBL" id="MUAU01000447">
    <property type="protein sequence ID" value="OOR67166.1"/>
    <property type="molecule type" value="Genomic_DNA"/>
</dbReference>
<dbReference type="RefSeq" id="WP_078188242.1">
    <property type="nucleotide sequence ID" value="NZ_MUAU01000447.1"/>
</dbReference>
<organism evidence="2 3">
    <name type="scientific">Bacillus cereus</name>
    <dbReference type="NCBI Taxonomy" id="1396"/>
    <lineage>
        <taxon>Bacteria</taxon>
        <taxon>Bacillati</taxon>
        <taxon>Bacillota</taxon>
        <taxon>Bacilli</taxon>
        <taxon>Bacillales</taxon>
        <taxon>Bacillaceae</taxon>
        <taxon>Bacillus</taxon>
        <taxon>Bacillus cereus group</taxon>
    </lineage>
</organism>
<proteinExistence type="predicted"/>
<keyword evidence="1" id="KW-0732">Signal</keyword>
<name>A0A9X6B1X1_BACCE</name>
<feature type="chain" id="PRO_5040734366" evidence="1">
    <location>
        <begin position="30"/>
        <end position="91"/>
    </location>
</feature>
<dbReference type="AlphaFoldDB" id="A0A9X6B1X1"/>
<dbReference type="Proteomes" id="UP000190641">
    <property type="component" value="Unassembled WGS sequence"/>
</dbReference>
<evidence type="ECO:0000313" key="2">
    <source>
        <dbReference type="EMBL" id="OOR67166.1"/>
    </source>
</evidence>
<comment type="caution">
    <text evidence="2">The sequence shown here is derived from an EMBL/GenBank/DDBJ whole genome shotgun (WGS) entry which is preliminary data.</text>
</comment>
<gene>
    <name evidence="2" type="ORF">BLX06_35245</name>
</gene>
<protein>
    <submittedName>
        <fullName evidence="2">Uncharacterized protein</fullName>
    </submittedName>
</protein>
<evidence type="ECO:0000256" key="1">
    <source>
        <dbReference type="SAM" id="SignalP"/>
    </source>
</evidence>
<accession>A0A9X6B1X1</accession>
<evidence type="ECO:0000313" key="3">
    <source>
        <dbReference type="Proteomes" id="UP000190641"/>
    </source>
</evidence>
<reference evidence="2 3" key="1">
    <citation type="submission" date="2017-01" db="EMBL/GenBank/DDBJ databases">
        <title>Bacillus cereus isolates.</title>
        <authorList>
            <person name="Beno S.M."/>
        </authorList>
    </citation>
    <scope>NUCLEOTIDE SEQUENCE [LARGE SCALE GENOMIC DNA]</scope>
    <source>
        <strain evidence="2 3">FSL K6-1030</strain>
    </source>
</reference>
<feature type="signal peptide" evidence="1">
    <location>
        <begin position="1"/>
        <end position="29"/>
    </location>
</feature>